<evidence type="ECO:0000256" key="1">
    <source>
        <dbReference type="ARBA" id="ARBA00006420"/>
    </source>
</evidence>
<evidence type="ECO:0000259" key="2">
    <source>
        <dbReference type="Pfam" id="PF01592"/>
    </source>
</evidence>
<evidence type="ECO:0000313" key="4">
    <source>
        <dbReference type="Proteomes" id="UP000673975"/>
    </source>
</evidence>
<comment type="similarity">
    <text evidence="1">Belongs to the NifU family.</text>
</comment>
<dbReference type="SUPFAM" id="SSF82649">
    <property type="entry name" value="SufE/NifU"/>
    <property type="match status" value="1"/>
</dbReference>
<feature type="domain" description="NIF system FeS cluster assembly NifU N-terminal" evidence="2">
    <location>
        <begin position="9"/>
        <end position="130"/>
    </location>
</feature>
<sequence length="151" mass="16992">MIDNTSHLYQQVLLDHNKTPRNFKELNPADHDALGYNPLCGDKYKVFINIDENDVVTDVTFTGEGCAISKASASMMTTIVKGKHIDEIEKLYRQFHDMTQGKMDPEKEPNDLGRLKVFAGVRNLPARVKCATLSWHTLNAALKGEEKVTTE</sequence>
<comment type="caution">
    <text evidence="3">The sequence shown here is derived from an EMBL/GenBank/DDBJ whole genome shotgun (WGS) entry which is preliminary data.</text>
</comment>
<dbReference type="AlphaFoldDB" id="A0A8J7RLS7"/>
<accession>A0A8J7RLS7</accession>
<dbReference type="GO" id="GO:0005506">
    <property type="term" value="F:iron ion binding"/>
    <property type="evidence" value="ECO:0007669"/>
    <property type="project" value="InterPro"/>
</dbReference>
<name>A0A8J7RLS7_9BACT</name>
<dbReference type="EMBL" id="JAFIDN010000013">
    <property type="protein sequence ID" value="MBP3193702.1"/>
    <property type="molecule type" value="Genomic_DNA"/>
</dbReference>
<protein>
    <submittedName>
        <fullName evidence="3">SUF system NifU family Fe-S cluster assembly protein</fullName>
    </submittedName>
</protein>
<organism evidence="3 4">
    <name type="scientific">Natronogracilivirga saccharolytica</name>
    <dbReference type="NCBI Taxonomy" id="2812953"/>
    <lineage>
        <taxon>Bacteria</taxon>
        <taxon>Pseudomonadati</taxon>
        <taxon>Balneolota</taxon>
        <taxon>Balneolia</taxon>
        <taxon>Balneolales</taxon>
        <taxon>Cyclonatronaceae</taxon>
        <taxon>Natronogracilivirga</taxon>
    </lineage>
</organism>
<dbReference type="NCBIfam" id="TIGR01994">
    <property type="entry name" value="SUF_scaf_2"/>
    <property type="match status" value="1"/>
</dbReference>
<reference evidence="3" key="1">
    <citation type="submission" date="2021-02" db="EMBL/GenBank/DDBJ databases">
        <title>Natronogracilivirga saccharolytica gen. nov. sp. nov. a new anaerobic, haloalkiliphilic carbohydrate-fermenting bacterium from soda lake and proposing of Cyclonatronumiaceae fam. nov. in the phylum Balneolaeota.</title>
        <authorList>
            <person name="Zhilina T.N."/>
            <person name="Sorokin D.Y."/>
            <person name="Zavarzina D.G."/>
            <person name="Toshchakov S.V."/>
            <person name="Kublanov I.V."/>
        </authorList>
    </citation>
    <scope>NUCLEOTIDE SEQUENCE</scope>
    <source>
        <strain evidence="3">Z-1702</strain>
    </source>
</reference>
<dbReference type="PANTHER" id="PTHR10093">
    <property type="entry name" value="IRON-SULFUR CLUSTER ASSEMBLY ENZYME NIFU HOMOLOG"/>
    <property type="match status" value="1"/>
</dbReference>
<dbReference type="FunFam" id="3.90.1010.10:FF:000002">
    <property type="entry name" value="Iron-sulfur cluster assembly scaffold protein NifU"/>
    <property type="match status" value="1"/>
</dbReference>
<dbReference type="InterPro" id="IPR002871">
    <property type="entry name" value="NIF_FeS_clus_asmbl_NifU_N"/>
</dbReference>
<keyword evidence="4" id="KW-1185">Reference proteome</keyword>
<dbReference type="RefSeq" id="WP_210513160.1">
    <property type="nucleotide sequence ID" value="NZ_JAFIDN010000013.1"/>
</dbReference>
<gene>
    <name evidence="3" type="ORF">NATSA_13580</name>
</gene>
<dbReference type="Proteomes" id="UP000673975">
    <property type="component" value="Unassembled WGS sequence"/>
</dbReference>
<dbReference type="Pfam" id="PF01592">
    <property type="entry name" value="NifU_N"/>
    <property type="match status" value="1"/>
</dbReference>
<dbReference type="GO" id="GO:0051536">
    <property type="term" value="F:iron-sulfur cluster binding"/>
    <property type="evidence" value="ECO:0007669"/>
    <property type="project" value="InterPro"/>
</dbReference>
<proteinExistence type="inferred from homology"/>
<dbReference type="GO" id="GO:0016226">
    <property type="term" value="P:iron-sulfur cluster assembly"/>
    <property type="evidence" value="ECO:0007669"/>
    <property type="project" value="InterPro"/>
</dbReference>
<dbReference type="CDD" id="cd06664">
    <property type="entry name" value="IscU_like"/>
    <property type="match status" value="1"/>
</dbReference>
<evidence type="ECO:0000313" key="3">
    <source>
        <dbReference type="EMBL" id="MBP3193702.1"/>
    </source>
</evidence>
<dbReference type="Gene3D" id="3.90.1010.10">
    <property type="match status" value="1"/>
</dbReference>